<dbReference type="EMBL" id="AZHW01000866">
    <property type="protein sequence ID" value="ETW95842.1"/>
    <property type="molecule type" value="Genomic_DNA"/>
</dbReference>
<dbReference type="Pfam" id="PF10604">
    <property type="entry name" value="Polyketide_cyc2"/>
    <property type="match status" value="1"/>
</dbReference>
<evidence type="ECO:0008006" key="3">
    <source>
        <dbReference type="Google" id="ProtNLM"/>
    </source>
</evidence>
<sequence>MRMSDGPTVAEDVFINASPATVWALITDLDAIGRWSPEYQGGEWIEGATGPAVGARFKGHNKREDREWESQSIITVCDVERTLAWAVGREPSSAGASWRFELTPQDSGTHVRQQVIIGPGPSGLTAVIDQRPDLEEKIIANRCAEHSRNMQATLQGLKAAAEQGA</sequence>
<dbReference type="InterPro" id="IPR019587">
    <property type="entry name" value="Polyketide_cyclase/dehydratase"/>
</dbReference>
<evidence type="ECO:0000313" key="1">
    <source>
        <dbReference type="EMBL" id="ETW95842.1"/>
    </source>
</evidence>
<name>W4LCY1_ENTF1</name>
<dbReference type="Gene3D" id="3.30.530.20">
    <property type="match status" value="1"/>
</dbReference>
<comment type="caution">
    <text evidence="1">The sequence shown here is derived from an EMBL/GenBank/DDBJ whole genome shotgun (WGS) entry which is preliminary data.</text>
</comment>
<organism evidence="1 2">
    <name type="scientific">Entotheonella factor</name>
    <dbReference type="NCBI Taxonomy" id="1429438"/>
    <lineage>
        <taxon>Bacteria</taxon>
        <taxon>Pseudomonadati</taxon>
        <taxon>Nitrospinota/Tectimicrobiota group</taxon>
        <taxon>Candidatus Tectimicrobiota</taxon>
        <taxon>Candidatus Entotheonellia</taxon>
        <taxon>Candidatus Entotheonellales</taxon>
        <taxon>Candidatus Entotheonellaceae</taxon>
        <taxon>Candidatus Entotheonella</taxon>
    </lineage>
</organism>
<gene>
    <name evidence="1" type="ORF">ETSY1_29000</name>
</gene>
<dbReference type="AlphaFoldDB" id="W4LCY1"/>
<protein>
    <recommendedName>
        <fullName evidence="3">Polyketide cyclase</fullName>
    </recommendedName>
</protein>
<keyword evidence="2" id="KW-1185">Reference proteome</keyword>
<accession>W4LCY1</accession>
<reference evidence="1 2" key="1">
    <citation type="journal article" date="2014" name="Nature">
        <title>An environmental bacterial taxon with a large and distinct metabolic repertoire.</title>
        <authorList>
            <person name="Wilson M.C."/>
            <person name="Mori T."/>
            <person name="Ruckert C."/>
            <person name="Uria A.R."/>
            <person name="Helf M.J."/>
            <person name="Takada K."/>
            <person name="Gernert C."/>
            <person name="Steffens U.A."/>
            <person name="Heycke N."/>
            <person name="Schmitt S."/>
            <person name="Rinke C."/>
            <person name="Helfrich E.J."/>
            <person name="Brachmann A.O."/>
            <person name="Gurgui C."/>
            <person name="Wakimoto T."/>
            <person name="Kracht M."/>
            <person name="Crusemann M."/>
            <person name="Hentschel U."/>
            <person name="Abe I."/>
            <person name="Matsunaga S."/>
            <person name="Kalinowski J."/>
            <person name="Takeyama H."/>
            <person name="Piel J."/>
        </authorList>
    </citation>
    <scope>NUCLEOTIDE SEQUENCE [LARGE SCALE GENOMIC DNA]</scope>
    <source>
        <strain evidence="2">TSY1</strain>
    </source>
</reference>
<dbReference type="InterPro" id="IPR023393">
    <property type="entry name" value="START-like_dom_sf"/>
</dbReference>
<proteinExistence type="predicted"/>
<evidence type="ECO:0000313" key="2">
    <source>
        <dbReference type="Proteomes" id="UP000019141"/>
    </source>
</evidence>
<dbReference type="SUPFAM" id="SSF55961">
    <property type="entry name" value="Bet v1-like"/>
    <property type="match status" value="1"/>
</dbReference>
<dbReference type="CDD" id="cd07812">
    <property type="entry name" value="SRPBCC"/>
    <property type="match status" value="1"/>
</dbReference>
<dbReference type="Proteomes" id="UP000019141">
    <property type="component" value="Unassembled WGS sequence"/>
</dbReference>
<dbReference type="HOGENOM" id="CLU_106514_0_0_7"/>